<dbReference type="STRING" id="6945.B7PX63"/>
<dbReference type="PROSITE" id="PS51703">
    <property type="entry name" value="DZF"/>
    <property type="match status" value="1"/>
</dbReference>
<dbReference type="Pfam" id="PF07528">
    <property type="entry name" value="DZF_N"/>
    <property type="match status" value="1"/>
</dbReference>
<dbReference type="InterPro" id="IPR049401">
    <property type="entry name" value="DZF_dom_N"/>
</dbReference>
<gene>
    <name evidence="3" type="ORF">IscW_ISCW007582</name>
</gene>
<dbReference type="GO" id="GO:0003725">
    <property type="term" value="F:double-stranded RNA binding"/>
    <property type="evidence" value="ECO:0000318"/>
    <property type="project" value="GO_Central"/>
</dbReference>
<dbReference type="FunFam" id="3.30.160.60:FF:002080">
    <property type="entry name" value="Zinc finger RNA-binding protein"/>
    <property type="match status" value="1"/>
</dbReference>
<dbReference type="FunFam" id="3.30.460.10:FF:000010">
    <property type="entry name" value="Zinc finger RNA-binding protein 2"/>
    <property type="match status" value="1"/>
</dbReference>
<dbReference type="VEuPathDB" id="VectorBase:ISCP_032341"/>
<dbReference type="GO" id="GO:0008270">
    <property type="term" value="F:zinc ion binding"/>
    <property type="evidence" value="ECO:0007669"/>
    <property type="project" value="InterPro"/>
</dbReference>
<dbReference type="EMBL" id="ABJB011034818">
    <property type="status" value="NOT_ANNOTATED_CDS"/>
    <property type="molecule type" value="Genomic_DNA"/>
</dbReference>
<dbReference type="Gene3D" id="3.30.160.60">
    <property type="entry name" value="Classic Zinc Finger"/>
    <property type="match status" value="3"/>
</dbReference>
<dbReference type="Pfam" id="PF20965">
    <property type="entry name" value="DZF_C"/>
    <property type="match status" value="1"/>
</dbReference>
<dbReference type="PaxDb" id="6945-B7PX63"/>
<dbReference type="EMBL" id="ABJB010171946">
    <property type="status" value="NOT_ANNOTATED_CDS"/>
    <property type="molecule type" value="Genomic_DNA"/>
</dbReference>
<accession>B7PX63</accession>
<dbReference type="EMBL" id="DS811829">
    <property type="protein sequence ID" value="EEC11185.1"/>
    <property type="molecule type" value="Genomic_DNA"/>
</dbReference>
<sequence length="668" mass="71023">MGKPKPPPKAPQLHYCEVCKISCAGPQTYKEHLEGQKHKKKEAALKSNGAAGAPPLPRGGTALRCELCDVTCTGSDAYAAHIRGAKHQKVVKLHTKLGKPIPSTEPVVIAPPSGTTTAKAGATAATTTTTAAAAAGVAAGGGGDAKVADGEAGSQGSEEGAGDSLDKGVEVQPVGQDYIEEMRNDEGKVISFQCKLCECRFNDPNAKEMHMKGRRHRLQYKVGMAAGHLGLGGGGPGSGAAHGHQHGEGPQDGVGCPGRRVSSLDSGVASCWPRRVPLRSSVLKEPWQPAALGCFASIGQCVWCRSLTPPATLLLAVWSPRLRRLQPPLRQQPRQHQQRMARRWRPILCGRVGFSPTSPLNRKEEAPQQQRLLKGVMRVGVLAKGLLLAGDLTVGLVVMCSEKPGRTLLARVAALLPKHLAAVAPDDKYEVRASPQDAAVLLTSTGEPKVTVWVTLTSPVMRDTAPTDASNASAKDPPDVLGRQKCLDALAALRHAKWFQARASSLQSCVMVIRILRDLCQRVPTWSTLNAWALELLVEKVLSSAGQPMPPGDALRRVLEAVAGGILLPGDPGLVDPCEREPVDALAGLTDQAREDITASAQHALRLVAFRQIHKVLGMDPLPPPKFARNLMNRKRRRDGEANEAEGADGKKDKKEEQAKVAEPAAKA</sequence>
<evidence type="ECO:0000259" key="2">
    <source>
        <dbReference type="PROSITE" id="PS51703"/>
    </source>
</evidence>
<feature type="region of interest" description="Disordered" evidence="1">
    <location>
        <begin position="139"/>
        <end position="168"/>
    </location>
</feature>
<dbReference type="InterPro" id="IPR043519">
    <property type="entry name" value="NT_sf"/>
</dbReference>
<dbReference type="InterPro" id="IPR003604">
    <property type="entry name" value="Matrin/U1-like-C_Znf_C2H2"/>
</dbReference>
<dbReference type="VEuPathDB" id="VectorBase:ISCI007582"/>
<feature type="region of interest" description="Disordered" evidence="1">
    <location>
        <begin position="233"/>
        <end position="256"/>
    </location>
</feature>
<dbReference type="AlphaFoldDB" id="B7PX63"/>
<dbReference type="PANTHER" id="PTHR45762:SF3">
    <property type="entry name" value="ZINC-FINGER PROTEIN AT 72D, ISOFORM B"/>
    <property type="match status" value="1"/>
</dbReference>
<reference evidence="4" key="2">
    <citation type="submission" date="2020-05" db="UniProtKB">
        <authorList>
            <consortium name="EnsemblMetazoa"/>
        </authorList>
    </citation>
    <scope>IDENTIFICATION</scope>
    <source>
        <strain evidence="4">wikel</strain>
    </source>
</reference>
<dbReference type="PROSITE" id="PS00028">
    <property type="entry name" value="ZINC_FINGER_C2H2_1"/>
    <property type="match status" value="1"/>
</dbReference>
<dbReference type="SMART" id="SM00355">
    <property type="entry name" value="ZnF_C2H2"/>
    <property type="match status" value="3"/>
</dbReference>
<dbReference type="GO" id="GO:0003727">
    <property type="term" value="F:single-stranded RNA binding"/>
    <property type="evidence" value="ECO:0000318"/>
    <property type="project" value="GO_Central"/>
</dbReference>
<dbReference type="HOGENOM" id="CLU_012026_0_0_1"/>
<evidence type="ECO:0000313" key="3">
    <source>
        <dbReference type="EMBL" id="EEC11185.1"/>
    </source>
</evidence>
<dbReference type="InParanoid" id="B7PX63"/>
<dbReference type="VEuPathDB" id="VectorBase:ISCW007582"/>
<dbReference type="InterPro" id="IPR036236">
    <property type="entry name" value="Znf_C2H2_sf"/>
</dbReference>
<evidence type="ECO:0007829" key="6">
    <source>
        <dbReference type="PeptideAtlas" id="B7PX63"/>
    </source>
</evidence>
<dbReference type="PANTHER" id="PTHR45762">
    <property type="entry name" value="ZINC FINGER RNA-BINDING PROTEIN"/>
    <property type="match status" value="1"/>
</dbReference>
<dbReference type="InterPro" id="IPR049402">
    <property type="entry name" value="DZF_dom_C"/>
</dbReference>
<organism>
    <name type="scientific">Ixodes scapularis</name>
    <name type="common">Black-legged tick</name>
    <name type="synonym">Deer tick</name>
    <dbReference type="NCBI Taxonomy" id="6945"/>
    <lineage>
        <taxon>Eukaryota</taxon>
        <taxon>Metazoa</taxon>
        <taxon>Ecdysozoa</taxon>
        <taxon>Arthropoda</taxon>
        <taxon>Chelicerata</taxon>
        <taxon>Arachnida</taxon>
        <taxon>Acari</taxon>
        <taxon>Parasitiformes</taxon>
        <taxon>Ixodida</taxon>
        <taxon>Ixodoidea</taxon>
        <taxon>Ixodidae</taxon>
        <taxon>Ixodinae</taxon>
        <taxon>Ixodes</taxon>
    </lineage>
</organism>
<dbReference type="FunCoup" id="B7PX63">
    <property type="interactions" value="1234"/>
</dbReference>
<evidence type="ECO:0000256" key="1">
    <source>
        <dbReference type="SAM" id="MobiDB-lite"/>
    </source>
</evidence>
<name>B7PX63_IXOSC</name>
<feature type="domain" description="DZF" evidence="2">
    <location>
        <begin position="305"/>
        <end position="659"/>
    </location>
</feature>
<protein>
    <submittedName>
        <fullName evidence="3 4">Zinc finger protein, putative</fullName>
    </submittedName>
</protein>
<dbReference type="FunFam" id="3.30.160.60:FF:000210">
    <property type="entry name" value="Zinc finger RNA-binding protein 2"/>
    <property type="match status" value="1"/>
</dbReference>
<feature type="compositionally biased region" description="Basic and acidic residues" evidence="1">
    <location>
        <begin position="648"/>
        <end position="660"/>
    </location>
</feature>
<keyword evidence="6" id="KW-1267">Proteomics identification</keyword>
<dbReference type="SUPFAM" id="SSF57667">
    <property type="entry name" value="beta-beta-alpha zinc fingers"/>
    <property type="match status" value="3"/>
</dbReference>
<dbReference type="EMBL" id="ABJB010870911">
    <property type="status" value="NOT_ANNOTATED_CDS"/>
    <property type="molecule type" value="Genomic_DNA"/>
</dbReference>
<dbReference type="SMART" id="SM00451">
    <property type="entry name" value="ZnF_U1"/>
    <property type="match status" value="3"/>
</dbReference>
<dbReference type="EMBL" id="ABJB010844637">
    <property type="status" value="NOT_ANNOTATED_CDS"/>
    <property type="molecule type" value="Genomic_DNA"/>
</dbReference>
<proteinExistence type="evidence at protein level"/>
<feature type="region of interest" description="Disordered" evidence="1">
    <location>
        <begin position="624"/>
        <end position="668"/>
    </location>
</feature>
<dbReference type="Gene3D" id="3.30.460.10">
    <property type="entry name" value="Beta Polymerase, domain 2"/>
    <property type="match status" value="1"/>
</dbReference>
<dbReference type="InterPro" id="IPR013087">
    <property type="entry name" value="Znf_C2H2_type"/>
</dbReference>
<dbReference type="OrthoDB" id="8898434at2759"/>
<dbReference type="EnsemblMetazoa" id="ISCW007582-RA">
    <property type="protein sequence ID" value="ISCW007582-PA"/>
    <property type="gene ID" value="ISCW007582"/>
</dbReference>
<dbReference type="Pfam" id="PF12874">
    <property type="entry name" value="zf-met"/>
    <property type="match status" value="3"/>
</dbReference>
<evidence type="ECO:0000313" key="5">
    <source>
        <dbReference type="Proteomes" id="UP000001555"/>
    </source>
</evidence>
<dbReference type="FunFam" id="1.10.1410.40:FF:000001">
    <property type="entry name" value="interleukin enhancer-binding factor 3 isoform X1"/>
    <property type="match status" value="1"/>
</dbReference>
<dbReference type="SMART" id="SM00572">
    <property type="entry name" value="DZF"/>
    <property type="match status" value="1"/>
</dbReference>
<evidence type="ECO:0000313" key="4">
    <source>
        <dbReference type="EnsemblMetazoa" id="ISCW007582-PA"/>
    </source>
</evidence>
<dbReference type="InterPro" id="IPR006561">
    <property type="entry name" value="DZF_dom"/>
</dbReference>
<dbReference type="Proteomes" id="UP000001555">
    <property type="component" value="Unassembled WGS sequence"/>
</dbReference>
<keyword evidence="5" id="KW-1185">Reference proteome</keyword>
<dbReference type="Gene3D" id="1.10.1410.40">
    <property type="match status" value="1"/>
</dbReference>
<reference evidence="3 5" key="1">
    <citation type="submission" date="2008-03" db="EMBL/GenBank/DDBJ databases">
        <title>Annotation of Ixodes scapularis.</title>
        <authorList>
            <consortium name="Ixodes scapularis Genome Project Consortium"/>
            <person name="Caler E."/>
            <person name="Hannick L.I."/>
            <person name="Bidwell S."/>
            <person name="Joardar V."/>
            <person name="Thiagarajan M."/>
            <person name="Amedeo P."/>
            <person name="Galinsky K.J."/>
            <person name="Schobel S."/>
            <person name="Inman J."/>
            <person name="Hostetler J."/>
            <person name="Miller J."/>
            <person name="Hammond M."/>
            <person name="Megy K."/>
            <person name="Lawson D."/>
            <person name="Kodira C."/>
            <person name="Sutton G."/>
            <person name="Meyer J."/>
            <person name="Hill C.A."/>
            <person name="Birren B."/>
            <person name="Nene V."/>
            <person name="Collins F."/>
            <person name="Alarcon-Chaidez F."/>
            <person name="Wikel S."/>
            <person name="Strausberg R."/>
        </authorList>
    </citation>
    <scope>NUCLEOTIDE SEQUENCE [LARGE SCALE GENOMIC DNA]</scope>
    <source>
        <strain evidence="5">Wikel</strain>
        <strain evidence="3">Wikel colony</strain>
    </source>
</reference>